<protein>
    <submittedName>
        <fullName evidence="1">Uncharacterized protein</fullName>
    </submittedName>
</protein>
<dbReference type="Proteomes" id="UP000518300">
    <property type="component" value="Unassembled WGS sequence"/>
</dbReference>
<name>A0A848L8A4_9BACT</name>
<dbReference type="AlphaFoldDB" id="A0A848L8A4"/>
<comment type="caution">
    <text evidence="1">The sequence shown here is derived from an EMBL/GenBank/DDBJ whole genome shotgun (WGS) entry which is preliminary data.</text>
</comment>
<evidence type="ECO:0000313" key="1">
    <source>
        <dbReference type="EMBL" id="NMO14797.1"/>
    </source>
</evidence>
<accession>A0A848L8A4</accession>
<proteinExistence type="predicted"/>
<evidence type="ECO:0000313" key="2">
    <source>
        <dbReference type="Proteomes" id="UP000518300"/>
    </source>
</evidence>
<reference evidence="1 2" key="1">
    <citation type="submission" date="2020-04" db="EMBL/GenBank/DDBJ databases">
        <title>Draft genome of Pyxidicoccus fallax type strain.</title>
        <authorList>
            <person name="Whitworth D.E."/>
        </authorList>
    </citation>
    <scope>NUCLEOTIDE SEQUENCE [LARGE SCALE GENOMIC DNA]</scope>
    <source>
        <strain evidence="1 2">DSM 14698</strain>
    </source>
</reference>
<sequence>MPATIPYNIYVTLCTPMTEATFSGGVPMEVQANLATAVVNVHWPDEAGQSNRATLVSTKVPIINVPHASTSVYGHLTMVYDYIAEINTVIIHGNLTHISTVLDNDTSRVWSNGEVSLDYGNWGWSLNRVQQIADMLAYQVAVCQNDVVEGMRASPAAYNVIVM</sequence>
<dbReference type="EMBL" id="JABBJJ010000025">
    <property type="protein sequence ID" value="NMO14797.1"/>
    <property type="molecule type" value="Genomic_DNA"/>
</dbReference>
<keyword evidence="2" id="KW-1185">Reference proteome</keyword>
<organism evidence="1 2">
    <name type="scientific">Pyxidicoccus fallax</name>
    <dbReference type="NCBI Taxonomy" id="394095"/>
    <lineage>
        <taxon>Bacteria</taxon>
        <taxon>Pseudomonadati</taxon>
        <taxon>Myxococcota</taxon>
        <taxon>Myxococcia</taxon>
        <taxon>Myxococcales</taxon>
        <taxon>Cystobacterineae</taxon>
        <taxon>Myxococcaceae</taxon>
        <taxon>Pyxidicoccus</taxon>
    </lineage>
</organism>
<dbReference type="RefSeq" id="WP_169344091.1">
    <property type="nucleotide sequence ID" value="NZ_JABBJJ010000025.1"/>
</dbReference>
<gene>
    <name evidence="1" type="ORF">HG543_07980</name>
</gene>